<dbReference type="GO" id="GO:0071949">
    <property type="term" value="F:FAD binding"/>
    <property type="evidence" value="ECO:0007669"/>
    <property type="project" value="TreeGrafter"/>
</dbReference>
<name>A0A437QE63_9GAMM</name>
<keyword evidence="4 6" id="KW-0274">FAD</keyword>
<dbReference type="Gene3D" id="3.40.50.620">
    <property type="entry name" value="HUPs"/>
    <property type="match status" value="1"/>
</dbReference>
<dbReference type="InterPro" id="IPR036155">
    <property type="entry name" value="Crypto/Photolyase_N_sf"/>
</dbReference>
<dbReference type="GO" id="GO:0006950">
    <property type="term" value="P:response to stress"/>
    <property type="evidence" value="ECO:0007669"/>
    <property type="project" value="UniProtKB-ARBA"/>
</dbReference>
<dbReference type="SUPFAM" id="SSF52425">
    <property type="entry name" value="Cryptochrome/photolyase, N-terminal domain"/>
    <property type="match status" value="1"/>
</dbReference>
<evidence type="ECO:0000256" key="5">
    <source>
        <dbReference type="ARBA" id="ARBA00022991"/>
    </source>
</evidence>
<dbReference type="InterPro" id="IPR014729">
    <property type="entry name" value="Rossmann-like_a/b/a_fold"/>
</dbReference>
<dbReference type="RefSeq" id="WP_127693020.1">
    <property type="nucleotide sequence ID" value="NZ_SACQ01000001.1"/>
</dbReference>
<dbReference type="InterPro" id="IPR036134">
    <property type="entry name" value="Crypto/Photolyase_FAD-like_sf"/>
</dbReference>
<dbReference type="PROSITE" id="PS51645">
    <property type="entry name" value="PHR_CRY_ALPHA_BETA"/>
    <property type="match status" value="1"/>
</dbReference>
<comment type="cofactor">
    <cofactor evidence="6">
        <name>FAD</name>
        <dbReference type="ChEBI" id="CHEBI:57692"/>
    </cofactor>
    <text evidence="6">Binds 1 FAD per subunit.</text>
</comment>
<keyword evidence="5 7" id="KW-0157">Chromophore</keyword>
<proteinExistence type="inferred from homology"/>
<evidence type="ECO:0000259" key="8">
    <source>
        <dbReference type="PROSITE" id="PS51645"/>
    </source>
</evidence>
<dbReference type="InterPro" id="IPR018394">
    <property type="entry name" value="DNA_photolyase_1_CS_C"/>
</dbReference>
<dbReference type="PANTHER" id="PTHR11455">
    <property type="entry name" value="CRYPTOCHROME"/>
    <property type="match status" value="1"/>
</dbReference>
<evidence type="ECO:0000313" key="10">
    <source>
        <dbReference type="Proteomes" id="UP000282818"/>
    </source>
</evidence>
<dbReference type="InterPro" id="IPR002081">
    <property type="entry name" value="Cryptochrome/DNA_photolyase_1"/>
</dbReference>
<evidence type="ECO:0000313" key="9">
    <source>
        <dbReference type="EMBL" id="RVU32852.1"/>
    </source>
</evidence>
<evidence type="ECO:0000256" key="4">
    <source>
        <dbReference type="ARBA" id="ARBA00022827"/>
    </source>
</evidence>
<dbReference type="Gene3D" id="1.10.579.10">
    <property type="entry name" value="DNA Cyclobutane Dipyrimidine Photolyase, subunit A, domain 3"/>
    <property type="match status" value="1"/>
</dbReference>
<organism evidence="9 10">
    <name type="scientific">Neptunomonas marina</name>
    <dbReference type="NCBI Taxonomy" id="1815562"/>
    <lineage>
        <taxon>Bacteria</taxon>
        <taxon>Pseudomonadati</taxon>
        <taxon>Pseudomonadota</taxon>
        <taxon>Gammaproteobacteria</taxon>
        <taxon>Oceanospirillales</taxon>
        <taxon>Oceanospirillaceae</taxon>
        <taxon>Neptunomonas</taxon>
    </lineage>
</organism>
<dbReference type="PRINTS" id="PR00147">
    <property type="entry name" value="DNAPHOTLYASE"/>
</dbReference>
<dbReference type="GO" id="GO:0006139">
    <property type="term" value="P:nucleobase-containing compound metabolic process"/>
    <property type="evidence" value="ECO:0007669"/>
    <property type="project" value="UniProtKB-ARBA"/>
</dbReference>
<evidence type="ECO:0000256" key="6">
    <source>
        <dbReference type="PIRSR" id="PIRSR602081-1"/>
    </source>
</evidence>
<dbReference type="GO" id="GO:0009416">
    <property type="term" value="P:response to light stimulus"/>
    <property type="evidence" value="ECO:0007669"/>
    <property type="project" value="TreeGrafter"/>
</dbReference>
<evidence type="ECO:0000256" key="2">
    <source>
        <dbReference type="ARBA" id="ARBA00005862"/>
    </source>
</evidence>
<reference evidence="9 10" key="1">
    <citation type="submission" date="2019-01" db="EMBL/GenBank/DDBJ databases">
        <authorList>
            <person name="Chen W.-M."/>
        </authorList>
    </citation>
    <scope>NUCLEOTIDE SEQUENCE [LARGE SCALE GENOMIC DNA]</scope>
    <source>
        <strain evidence="9 10">HPM-16</strain>
    </source>
</reference>
<dbReference type="PANTHER" id="PTHR11455:SF9">
    <property type="entry name" value="CRYPTOCHROME CIRCADIAN CLOCK 5 ISOFORM X1"/>
    <property type="match status" value="1"/>
</dbReference>
<dbReference type="InterPro" id="IPR005101">
    <property type="entry name" value="Cryptochr/Photolyase_FAD-bd"/>
</dbReference>
<dbReference type="GO" id="GO:0003677">
    <property type="term" value="F:DNA binding"/>
    <property type="evidence" value="ECO:0007669"/>
    <property type="project" value="TreeGrafter"/>
</dbReference>
<dbReference type="Gene3D" id="1.25.40.80">
    <property type="match status" value="1"/>
</dbReference>
<evidence type="ECO:0000256" key="7">
    <source>
        <dbReference type="RuleBase" id="RU004182"/>
    </source>
</evidence>
<keyword evidence="10" id="KW-1185">Reference proteome</keyword>
<dbReference type="GO" id="GO:0003904">
    <property type="term" value="F:deoxyribodipyrimidine photo-lyase activity"/>
    <property type="evidence" value="ECO:0007669"/>
    <property type="project" value="TreeGrafter"/>
</dbReference>
<evidence type="ECO:0000256" key="1">
    <source>
        <dbReference type="ARBA" id="ARBA00001932"/>
    </source>
</evidence>
<comment type="similarity">
    <text evidence="7">Belongs to the DNA photolyase family.</text>
</comment>
<dbReference type="InterPro" id="IPR006050">
    <property type="entry name" value="DNA_photolyase_N"/>
</dbReference>
<keyword evidence="3 6" id="KW-0285">Flavoprotein</keyword>
<dbReference type="Proteomes" id="UP000282818">
    <property type="component" value="Unassembled WGS sequence"/>
</dbReference>
<dbReference type="PROSITE" id="PS00394">
    <property type="entry name" value="DNA_PHOTOLYASES_1_1"/>
    <property type="match status" value="1"/>
</dbReference>
<dbReference type="EMBL" id="SACQ01000001">
    <property type="protein sequence ID" value="RVU32852.1"/>
    <property type="molecule type" value="Genomic_DNA"/>
</dbReference>
<dbReference type="Pfam" id="PF03441">
    <property type="entry name" value="FAD_binding_7"/>
    <property type="match status" value="1"/>
</dbReference>
<dbReference type="SUPFAM" id="SSF48173">
    <property type="entry name" value="Cryptochrome/photolyase FAD-binding domain"/>
    <property type="match status" value="1"/>
</dbReference>
<feature type="binding site" evidence="6">
    <location>
        <position position="210"/>
    </location>
    <ligand>
        <name>FAD</name>
        <dbReference type="ChEBI" id="CHEBI:57692"/>
    </ligand>
</feature>
<dbReference type="Pfam" id="PF00875">
    <property type="entry name" value="DNA_photolyase"/>
    <property type="match status" value="1"/>
</dbReference>
<accession>A0A437QE63</accession>
<gene>
    <name evidence="9" type="ORF">EOE65_04135</name>
</gene>
<keyword evidence="9" id="KW-0456">Lyase</keyword>
<feature type="domain" description="Photolyase/cryptochrome alpha/beta" evidence="8">
    <location>
        <begin position="3"/>
        <end position="133"/>
    </location>
</feature>
<protein>
    <submittedName>
        <fullName evidence="9">Deoxyribodipyrimidine photo-lyase</fullName>
    </submittedName>
</protein>
<dbReference type="AlphaFoldDB" id="A0A437QE63"/>
<evidence type="ECO:0000256" key="3">
    <source>
        <dbReference type="ARBA" id="ARBA00022630"/>
    </source>
</evidence>
<comment type="caution">
    <text evidence="9">The sequence shown here is derived from an EMBL/GenBank/DDBJ whole genome shotgun (WGS) entry which is preliminary data.</text>
</comment>
<comment type="cofactor">
    <cofactor evidence="1">
        <name>(6R)-5,10-methylene-5,6,7,8-tetrahydrofolate</name>
        <dbReference type="ChEBI" id="CHEBI:15636"/>
    </cofactor>
</comment>
<comment type="similarity">
    <text evidence="2">Belongs to the DNA photolyase class-1 family.</text>
</comment>
<sequence>MEPISVVWFKRDLRLTDHEPLVAAIAAQRPTLLLYIFEPMLLDDPHYEHRHWRFVWQSLEDLNKQLSNFGTRIVVSCGEACKVFTAIYEQVQIEAIYSYQEIGLANTFERDRLVAKWCKKHSVTWCETPYGAVVRGASTRQDWDKHWKAVMRNPCADPDLDQLNAIELHSLPVFTPPPDWLVCVPEFQLGGPTQARMTLESFYAERGRNYQKGISKPQLSRETCSRLSPYLAWGNLSLRECYQRLLAHWNERGWRRALAALSSRLHWHCHFIQKFESECSMEFEPVNRAYQQLHYRSGDKAARYHACWEQGLTGYPLVDACMRCLNATGYINFRMRAMLVSFYCHHLMLDWRGAARYLARQFLDFEPGIHYPQIQMQAGVTGTNTLRIYNPVKQSQEHDSDGEFIRRWVPELAVLPGELVHTPWTLTPMEQAMWGITLPDDYPAPIIDIEKTGPYMRDVLWEFKKRPDVQAEARRILKRHVRPGGRRNKENRRGS</sequence>